<keyword evidence="1" id="KW-0479">Metal-binding</keyword>
<feature type="domain" description="ZAD" evidence="2">
    <location>
        <begin position="17"/>
        <end position="88"/>
    </location>
</feature>
<sequence length="137" mass="15225">MSAPFTILETPLDPTAVVCRGCLAESGEMKNIYEWGLAEDYFLITAIAETLRKPGLSELLCSKCEETLNSFKQFRKRCQASDHHLKSNLKADEDTPVVLAGKSPAHTLVNPLRSALLRRLMSESMRIFTGIHGCNDL</sequence>
<gene>
    <name evidence="3" type="ORF">CINC_LOCUS10079</name>
</gene>
<dbReference type="SUPFAM" id="SSF57716">
    <property type="entry name" value="Glucocorticoid receptor-like (DNA-binding domain)"/>
    <property type="match status" value="1"/>
</dbReference>
<dbReference type="GO" id="GO:0005634">
    <property type="term" value="C:nucleus"/>
    <property type="evidence" value="ECO:0007669"/>
    <property type="project" value="InterPro"/>
</dbReference>
<keyword evidence="4" id="KW-1185">Reference proteome</keyword>
<reference evidence="3" key="1">
    <citation type="submission" date="2021-12" db="EMBL/GenBank/DDBJ databases">
        <authorList>
            <person name="King R."/>
        </authorList>
    </citation>
    <scope>NUCLEOTIDE SEQUENCE</scope>
</reference>
<dbReference type="Gene3D" id="3.40.1800.20">
    <property type="match status" value="1"/>
</dbReference>
<keyword evidence="1" id="KW-0862">Zinc</keyword>
<dbReference type="InterPro" id="IPR012934">
    <property type="entry name" value="Znf_AD"/>
</dbReference>
<evidence type="ECO:0000313" key="3">
    <source>
        <dbReference type="EMBL" id="CAD0207101.1"/>
    </source>
</evidence>
<name>A0A9N8KZB8_CHRIL</name>
<dbReference type="Proteomes" id="UP001154114">
    <property type="component" value="Chromosome 31"/>
</dbReference>
<dbReference type="Pfam" id="PF07776">
    <property type="entry name" value="zf-AD"/>
    <property type="match status" value="1"/>
</dbReference>
<dbReference type="AlphaFoldDB" id="A0A9N8KZB8"/>
<feature type="binding site" evidence="1">
    <location>
        <position position="61"/>
    </location>
    <ligand>
        <name>Zn(2+)</name>
        <dbReference type="ChEBI" id="CHEBI:29105"/>
    </ligand>
</feature>
<feature type="binding site" evidence="1">
    <location>
        <position position="22"/>
    </location>
    <ligand>
        <name>Zn(2+)</name>
        <dbReference type="ChEBI" id="CHEBI:29105"/>
    </ligand>
</feature>
<accession>A0A9N8KZB8</accession>
<protein>
    <recommendedName>
        <fullName evidence="2">ZAD domain-containing protein</fullName>
    </recommendedName>
</protein>
<feature type="binding site" evidence="1">
    <location>
        <position position="64"/>
    </location>
    <ligand>
        <name>Zn(2+)</name>
        <dbReference type="ChEBI" id="CHEBI:29105"/>
    </ligand>
</feature>
<evidence type="ECO:0000256" key="1">
    <source>
        <dbReference type="PROSITE-ProRule" id="PRU01263"/>
    </source>
</evidence>
<evidence type="ECO:0000313" key="4">
    <source>
        <dbReference type="Proteomes" id="UP001154114"/>
    </source>
</evidence>
<dbReference type="PROSITE" id="PS51915">
    <property type="entry name" value="ZAD"/>
    <property type="match status" value="1"/>
</dbReference>
<dbReference type="OrthoDB" id="6354171at2759"/>
<feature type="binding site" evidence="1">
    <location>
        <position position="19"/>
    </location>
    <ligand>
        <name>Zn(2+)</name>
        <dbReference type="ChEBI" id="CHEBI:29105"/>
    </ligand>
</feature>
<dbReference type="EMBL" id="LR824034">
    <property type="protein sequence ID" value="CAD0207101.1"/>
    <property type="molecule type" value="Genomic_DNA"/>
</dbReference>
<dbReference type="SMART" id="SM00868">
    <property type="entry name" value="zf-AD"/>
    <property type="match status" value="1"/>
</dbReference>
<evidence type="ECO:0000259" key="2">
    <source>
        <dbReference type="PROSITE" id="PS51915"/>
    </source>
</evidence>
<keyword evidence="1" id="KW-0863">Zinc-finger</keyword>
<dbReference type="GO" id="GO:0008270">
    <property type="term" value="F:zinc ion binding"/>
    <property type="evidence" value="ECO:0007669"/>
    <property type="project" value="UniProtKB-UniRule"/>
</dbReference>
<organism evidence="3 4">
    <name type="scientific">Chrysodeixis includens</name>
    <name type="common">Soybean looper</name>
    <name type="synonym">Pseudoplusia includens</name>
    <dbReference type="NCBI Taxonomy" id="689277"/>
    <lineage>
        <taxon>Eukaryota</taxon>
        <taxon>Metazoa</taxon>
        <taxon>Ecdysozoa</taxon>
        <taxon>Arthropoda</taxon>
        <taxon>Hexapoda</taxon>
        <taxon>Insecta</taxon>
        <taxon>Pterygota</taxon>
        <taxon>Neoptera</taxon>
        <taxon>Endopterygota</taxon>
        <taxon>Lepidoptera</taxon>
        <taxon>Glossata</taxon>
        <taxon>Ditrysia</taxon>
        <taxon>Noctuoidea</taxon>
        <taxon>Noctuidae</taxon>
        <taxon>Plusiinae</taxon>
        <taxon>Chrysodeixis</taxon>
    </lineage>
</organism>
<proteinExistence type="predicted"/>